<keyword evidence="6 7" id="KW-0472">Membrane</keyword>
<evidence type="ECO:0000256" key="5">
    <source>
        <dbReference type="ARBA" id="ARBA00022989"/>
    </source>
</evidence>
<feature type="transmembrane region" description="Helical" evidence="7">
    <location>
        <begin position="82"/>
        <end position="102"/>
    </location>
</feature>
<feature type="transmembrane region" description="Helical" evidence="7">
    <location>
        <begin position="270"/>
        <end position="291"/>
    </location>
</feature>
<dbReference type="EMBL" id="CP002116">
    <property type="protein sequence ID" value="ADK80228.1"/>
    <property type="molecule type" value="Genomic_DNA"/>
</dbReference>
<keyword evidence="10" id="KW-1185">Reference proteome</keyword>
<organism evidence="9 10">
    <name type="scientific">Sediminispirochaeta smaragdinae (strain DSM 11293 / JCM 15392 / SEBR 4228)</name>
    <name type="common">Spirochaeta smaragdinae</name>
    <dbReference type="NCBI Taxonomy" id="573413"/>
    <lineage>
        <taxon>Bacteria</taxon>
        <taxon>Pseudomonadati</taxon>
        <taxon>Spirochaetota</taxon>
        <taxon>Spirochaetia</taxon>
        <taxon>Spirochaetales</taxon>
        <taxon>Spirochaetaceae</taxon>
        <taxon>Sediminispirochaeta</taxon>
    </lineage>
</organism>
<accession>E1R0X9</accession>
<comment type="subcellular location">
    <subcellularLocation>
        <location evidence="1 7">Cell membrane</location>
        <topology evidence="1 7">Multi-pass membrane protein</topology>
    </subcellularLocation>
</comment>
<dbReference type="GO" id="GO:0055085">
    <property type="term" value="P:transmembrane transport"/>
    <property type="evidence" value="ECO:0007669"/>
    <property type="project" value="InterPro"/>
</dbReference>
<evidence type="ECO:0000256" key="6">
    <source>
        <dbReference type="ARBA" id="ARBA00023136"/>
    </source>
</evidence>
<keyword evidence="4 7" id="KW-0812">Transmembrane</keyword>
<evidence type="ECO:0000256" key="2">
    <source>
        <dbReference type="ARBA" id="ARBA00022448"/>
    </source>
</evidence>
<feature type="transmembrane region" description="Helical" evidence="7">
    <location>
        <begin position="20"/>
        <end position="45"/>
    </location>
</feature>
<evidence type="ECO:0000313" key="9">
    <source>
        <dbReference type="EMBL" id="ADK80228.1"/>
    </source>
</evidence>
<dbReference type="STRING" id="573413.Spirs_1097"/>
<evidence type="ECO:0000256" key="4">
    <source>
        <dbReference type="ARBA" id="ARBA00022692"/>
    </source>
</evidence>
<dbReference type="PROSITE" id="PS50928">
    <property type="entry name" value="ABC_TM1"/>
    <property type="match status" value="1"/>
</dbReference>
<dbReference type="eggNOG" id="COG1175">
    <property type="taxonomic scope" value="Bacteria"/>
</dbReference>
<feature type="transmembrane region" description="Helical" evidence="7">
    <location>
        <begin position="218"/>
        <end position="235"/>
    </location>
</feature>
<dbReference type="PANTHER" id="PTHR43005">
    <property type="entry name" value="BLR7065 PROTEIN"/>
    <property type="match status" value="1"/>
</dbReference>
<dbReference type="PANTHER" id="PTHR43005:SF1">
    <property type="entry name" value="SPERMIDINE_PUTRESCINE TRANSPORT SYSTEM PERMEASE PROTEIN"/>
    <property type="match status" value="1"/>
</dbReference>
<dbReference type="InterPro" id="IPR000515">
    <property type="entry name" value="MetI-like"/>
</dbReference>
<gene>
    <name evidence="9" type="ordered locus">Spirs_1097</name>
</gene>
<dbReference type="Pfam" id="PF00528">
    <property type="entry name" value="BPD_transp_1"/>
    <property type="match status" value="1"/>
</dbReference>
<dbReference type="CDD" id="cd06261">
    <property type="entry name" value="TM_PBP2"/>
    <property type="match status" value="1"/>
</dbReference>
<protein>
    <submittedName>
        <fullName evidence="9">Binding-protein-dependent transport systems inner membrane component</fullName>
    </submittedName>
</protein>
<name>E1R0X9_SEDSS</name>
<dbReference type="SUPFAM" id="SSF161098">
    <property type="entry name" value="MetI-like"/>
    <property type="match status" value="1"/>
</dbReference>
<dbReference type="InterPro" id="IPR035906">
    <property type="entry name" value="MetI-like_sf"/>
</dbReference>
<evidence type="ECO:0000256" key="1">
    <source>
        <dbReference type="ARBA" id="ARBA00004651"/>
    </source>
</evidence>
<evidence type="ECO:0000313" key="10">
    <source>
        <dbReference type="Proteomes" id="UP000002318"/>
    </source>
</evidence>
<feature type="transmembrane region" description="Helical" evidence="7">
    <location>
        <begin position="57"/>
        <end position="76"/>
    </location>
</feature>
<dbReference type="RefSeq" id="WP_013253692.1">
    <property type="nucleotide sequence ID" value="NC_014364.1"/>
</dbReference>
<feature type="transmembrane region" description="Helical" evidence="7">
    <location>
        <begin position="114"/>
        <end position="134"/>
    </location>
</feature>
<evidence type="ECO:0000256" key="7">
    <source>
        <dbReference type="RuleBase" id="RU363032"/>
    </source>
</evidence>
<feature type="domain" description="ABC transmembrane type-1" evidence="8">
    <location>
        <begin position="77"/>
        <end position="291"/>
    </location>
</feature>
<evidence type="ECO:0000256" key="3">
    <source>
        <dbReference type="ARBA" id="ARBA00022475"/>
    </source>
</evidence>
<dbReference type="AlphaFoldDB" id="E1R0X9"/>
<dbReference type="Gene3D" id="1.10.3720.10">
    <property type="entry name" value="MetI-like"/>
    <property type="match status" value="1"/>
</dbReference>
<comment type="similarity">
    <text evidence="7">Belongs to the binding-protein-dependent transport system permease family.</text>
</comment>
<dbReference type="GO" id="GO:0005886">
    <property type="term" value="C:plasma membrane"/>
    <property type="evidence" value="ECO:0007669"/>
    <property type="project" value="UniProtKB-SubCell"/>
</dbReference>
<dbReference type="KEGG" id="ssm:Spirs_1097"/>
<evidence type="ECO:0000259" key="8">
    <source>
        <dbReference type="PROSITE" id="PS50928"/>
    </source>
</evidence>
<reference evidence="9 10" key="1">
    <citation type="journal article" date="2010" name="Stand. Genomic Sci.">
        <title>Complete genome sequence of Spirochaeta smaragdinae type strain (SEBR 4228).</title>
        <authorList>
            <person name="Mavromatis K."/>
            <person name="Yasawong M."/>
            <person name="Chertkov O."/>
            <person name="Lapidus A."/>
            <person name="Lucas S."/>
            <person name="Nolan M."/>
            <person name="Del Rio T.G."/>
            <person name="Tice H."/>
            <person name="Cheng J.F."/>
            <person name="Pitluck S."/>
            <person name="Liolios K."/>
            <person name="Ivanova N."/>
            <person name="Tapia R."/>
            <person name="Han C."/>
            <person name="Bruce D."/>
            <person name="Goodwin L."/>
            <person name="Pati A."/>
            <person name="Chen A."/>
            <person name="Palaniappan K."/>
            <person name="Land M."/>
            <person name="Hauser L."/>
            <person name="Chang Y.J."/>
            <person name="Jeffries C.D."/>
            <person name="Detter J.C."/>
            <person name="Rohde M."/>
            <person name="Brambilla E."/>
            <person name="Spring S."/>
            <person name="Goker M."/>
            <person name="Sikorski J."/>
            <person name="Woyke T."/>
            <person name="Bristow J."/>
            <person name="Eisen J.A."/>
            <person name="Markowitz V."/>
            <person name="Hugenholtz P."/>
            <person name="Klenk H.P."/>
            <person name="Kyrpides N.C."/>
        </authorList>
    </citation>
    <scope>NUCLEOTIDE SEQUENCE [LARGE SCALE GENOMIC DNA]</scope>
    <source>
        <strain evidence="10">DSM 11293 / JCM 15392 / SEBR 4228</strain>
    </source>
</reference>
<dbReference type="OrthoDB" id="368671at2"/>
<dbReference type="HOGENOM" id="CLU_016047_0_3_12"/>
<dbReference type="Proteomes" id="UP000002318">
    <property type="component" value="Chromosome"/>
</dbReference>
<keyword evidence="3" id="KW-1003">Cell membrane</keyword>
<proteinExistence type="inferred from homology"/>
<keyword evidence="5 7" id="KW-1133">Transmembrane helix</keyword>
<sequence>MPNKLVSSDFFERESVLAAILLTPALLIVLGVLIFPMVTSLGLSFTDLKLTKPGSGIFIGLKNYITALKAPLFWASMLRTTIFGVSTVLTETCLGVAIAMLLNQKFVGRGFVRGLVILPWALPYVVNGIMWKWIFDANYGAFNAALTQLGLIDTYKIWLGNPKAAMVIVICANIWKETPVAVILILAALQSIPAELYEAAAIDGARGMKRFSRITLPLLKPIIVTLIIIKTVWALKEFDLIYIITKGGPANGTNMFSYYIYQNTFQFLNFGYGSALAYLLTILTIGLSMLYMKSLKGGLDVEG</sequence>
<keyword evidence="2 7" id="KW-0813">Transport</keyword>